<dbReference type="InterPro" id="IPR011333">
    <property type="entry name" value="SKP1/BTB/POZ_sf"/>
</dbReference>
<dbReference type="PROSITE" id="PS50097">
    <property type="entry name" value="BTB"/>
    <property type="match status" value="1"/>
</dbReference>
<evidence type="ECO:0000259" key="1">
    <source>
        <dbReference type="PROSITE" id="PS50097"/>
    </source>
</evidence>
<dbReference type="Pfam" id="PF22486">
    <property type="entry name" value="MATH_2"/>
    <property type="match status" value="1"/>
</dbReference>
<comment type="caution">
    <text evidence="3">The sequence shown here is derived from an EMBL/GenBank/DDBJ whole genome shotgun (WGS) entry which is preliminary data.</text>
</comment>
<name>A0A8X6K851_TRICU</name>
<protein>
    <submittedName>
        <fullName evidence="3">Tdpoz4</fullName>
    </submittedName>
</protein>
<dbReference type="SUPFAM" id="SSF54695">
    <property type="entry name" value="POZ domain"/>
    <property type="match status" value="1"/>
</dbReference>
<dbReference type="Proteomes" id="UP000887116">
    <property type="component" value="Unassembled WGS sequence"/>
</dbReference>
<dbReference type="InterPro" id="IPR008974">
    <property type="entry name" value="TRAF-like"/>
</dbReference>
<dbReference type="AlphaFoldDB" id="A0A8X6K851"/>
<dbReference type="SUPFAM" id="SSF49599">
    <property type="entry name" value="TRAF domain-like"/>
    <property type="match status" value="1"/>
</dbReference>
<keyword evidence="4" id="KW-1185">Reference proteome</keyword>
<gene>
    <name evidence="3" type="primary">NCL1_51130</name>
    <name evidence="3" type="ORF">TNCT_610541</name>
</gene>
<proteinExistence type="predicted"/>
<dbReference type="CDD" id="cd14733">
    <property type="entry name" value="BACK"/>
    <property type="match status" value="1"/>
</dbReference>
<dbReference type="EMBL" id="BMAO01010594">
    <property type="protein sequence ID" value="GFQ68240.1"/>
    <property type="molecule type" value="Genomic_DNA"/>
</dbReference>
<accession>A0A8X6K851</accession>
<evidence type="ECO:0000259" key="2">
    <source>
        <dbReference type="PROSITE" id="PS50144"/>
    </source>
</evidence>
<dbReference type="Pfam" id="PF00651">
    <property type="entry name" value="BTB"/>
    <property type="match status" value="1"/>
</dbReference>
<dbReference type="CDD" id="cd00121">
    <property type="entry name" value="MATH"/>
    <property type="match status" value="1"/>
</dbReference>
<dbReference type="OrthoDB" id="6427915at2759"/>
<evidence type="ECO:0000313" key="4">
    <source>
        <dbReference type="Proteomes" id="UP000887116"/>
    </source>
</evidence>
<feature type="domain" description="MATH" evidence="2">
    <location>
        <begin position="7"/>
        <end position="137"/>
    </location>
</feature>
<evidence type="ECO:0000313" key="3">
    <source>
        <dbReference type="EMBL" id="GFQ68240.1"/>
    </source>
</evidence>
<dbReference type="Gene3D" id="3.30.710.10">
    <property type="entry name" value="Potassium Channel Kv1.1, Chain A"/>
    <property type="match status" value="1"/>
</dbReference>
<dbReference type="InterPro" id="IPR002083">
    <property type="entry name" value="MATH/TRAF_dom"/>
</dbReference>
<dbReference type="Gene3D" id="2.60.210.10">
    <property type="entry name" value="Apoptosis, Tumor Necrosis Factor Receptor Associated Protein 2, Chain A"/>
    <property type="match status" value="1"/>
</dbReference>
<dbReference type="InterPro" id="IPR000210">
    <property type="entry name" value="BTB/POZ_dom"/>
</dbReference>
<reference evidence="3" key="1">
    <citation type="submission" date="2020-07" db="EMBL/GenBank/DDBJ databases">
        <title>Multicomponent nature underlies the extraordinary mechanical properties of spider dragline silk.</title>
        <authorList>
            <person name="Kono N."/>
            <person name="Nakamura H."/>
            <person name="Mori M."/>
            <person name="Yoshida Y."/>
            <person name="Ohtoshi R."/>
            <person name="Malay A.D."/>
            <person name="Moran D.A.P."/>
            <person name="Tomita M."/>
            <person name="Numata K."/>
            <person name="Arakawa K."/>
        </authorList>
    </citation>
    <scope>NUCLEOTIDE SEQUENCE</scope>
</reference>
<dbReference type="GO" id="GO:0030163">
    <property type="term" value="P:protein catabolic process"/>
    <property type="evidence" value="ECO:0007669"/>
    <property type="project" value="UniProtKB-ARBA"/>
</dbReference>
<dbReference type="PANTHER" id="PTHR24413">
    <property type="entry name" value="SPECKLE-TYPE POZ PROTEIN"/>
    <property type="match status" value="1"/>
</dbReference>
<sequence>MISSEDEYVIDWKIVNFSSCPLTPGKKLSTSELTFENLDNSTWEIYLYPRGKVYDHHVSCFLARTGKNDAGPKKIYVNFEFSLITSEGLQCEKTVMHDCNFFEPEMNLGFNIITREDLFANKKTYLWNDVLILRCKVGKYTPQTRQNCYNVFRTRNAIQTSNIRLPIENFENVTKSNAEFLQISTSKENDLLTLNVYTGKYEAFENDPEETANVKDGEGASNSVVHIDIERTKPCKTLIYPIYVFCRVKLVDNDKRFPFELADEHIYKGQLQKEIWNFPRFIKIKELRKDMIHDSTLLLDLNFCVCDGMQSTYLEEDLTPQKPKHIEDNKALKSDLGSLYKSGLFSDAKLKIGKKCLPVHKSILSIRSSVFKELFEEHAKKAAGGKDSQNDKECILNLTGISWDKLADMLNFIYTDVLDVKDFDSCLPLYTIAHEFDIPLMKVKCYHFLRDHMSVVQTIPAMVVAERLNDEDLKLLIKSVIKYSRESFPLEDFPEICQQVIHAGEMKNAEDIEVIYRRVSRVYFSVSLC</sequence>
<organism evidence="3 4">
    <name type="scientific">Trichonephila clavata</name>
    <name type="common">Joro spider</name>
    <name type="synonym">Nephila clavata</name>
    <dbReference type="NCBI Taxonomy" id="2740835"/>
    <lineage>
        <taxon>Eukaryota</taxon>
        <taxon>Metazoa</taxon>
        <taxon>Ecdysozoa</taxon>
        <taxon>Arthropoda</taxon>
        <taxon>Chelicerata</taxon>
        <taxon>Arachnida</taxon>
        <taxon>Araneae</taxon>
        <taxon>Araneomorphae</taxon>
        <taxon>Entelegynae</taxon>
        <taxon>Araneoidea</taxon>
        <taxon>Nephilidae</taxon>
        <taxon>Trichonephila</taxon>
    </lineage>
</organism>
<feature type="domain" description="BTB" evidence="1">
    <location>
        <begin position="346"/>
        <end position="422"/>
    </location>
</feature>
<dbReference type="SMART" id="SM00225">
    <property type="entry name" value="BTB"/>
    <property type="match status" value="1"/>
</dbReference>
<dbReference type="CDD" id="cd18186">
    <property type="entry name" value="BTB_POZ_ZBTB_KLHL-like"/>
    <property type="match status" value="1"/>
</dbReference>
<dbReference type="PROSITE" id="PS50144">
    <property type="entry name" value="MATH"/>
    <property type="match status" value="1"/>
</dbReference>